<comment type="caution">
    <text evidence="2">The sequence shown here is derived from an EMBL/GenBank/DDBJ whole genome shotgun (WGS) entry which is preliminary data.</text>
</comment>
<accession>A0A8H5WHC8</accession>
<evidence type="ECO:0000313" key="3">
    <source>
        <dbReference type="Proteomes" id="UP000567885"/>
    </source>
</evidence>
<dbReference type="GO" id="GO:0005829">
    <property type="term" value="C:cytosol"/>
    <property type="evidence" value="ECO:0007669"/>
    <property type="project" value="TreeGrafter"/>
</dbReference>
<reference evidence="2 3" key="1">
    <citation type="submission" date="2020-05" db="EMBL/GenBank/DDBJ databases">
        <title>Identification and distribution of gene clusters putatively required for synthesis of sphingolipid metabolism inhibitors in phylogenetically diverse species of the filamentous fungus Fusarium.</title>
        <authorList>
            <person name="Kim H.-S."/>
            <person name="Busman M."/>
            <person name="Brown D.W."/>
            <person name="Divon H."/>
            <person name="Uhlig S."/>
            <person name="Proctor R.H."/>
        </authorList>
    </citation>
    <scope>NUCLEOTIDE SEQUENCE [LARGE SCALE GENOMIC DNA]</scope>
    <source>
        <strain evidence="2 3">NRRL 20693</strain>
    </source>
</reference>
<dbReference type="Gene3D" id="3.40.50.360">
    <property type="match status" value="1"/>
</dbReference>
<evidence type="ECO:0000259" key="1">
    <source>
        <dbReference type="Pfam" id="PF03358"/>
    </source>
</evidence>
<keyword evidence="3" id="KW-1185">Reference proteome</keyword>
<proteinExistence type="predicted"/>
<dbReference type="EMBL" id="JAAGWQ010000159">
    <property type="protein sequence ID" value="KAF5662732.1"/>
    <property type="molecule type" value="Genomic_DNA"/>
</dbReference>
<dbReference type="Proteomes" id="UP000567885">
    <property type="component" value="Unassembled WGS sequence"/>
</dbReference>
<dbReference type="Pfam" id="PF03358">
    <property type="entry name" value="FMN_red"/>
    <property type="match status" value="1"/>
</dbReference>
<feature type="domain" description="NADPH-dependent FMN reductase-like" evidence="1">
    <location>
        <begin position="6"/>
        <end position="149"/>
    </location>
</feature>
<dbReference type="OrthoDB" id="68575at2759"/>
<dbReference type="AlphaFoldDB" id="A0A8H5WHC8"/>
<dbReference type="PANTHER" id="PTHR30543:SF21">
    <property type="entry name" value="NAD(P)H-DEPENDENT FMN REDUCTASE LOT6"/>
    <property type="match status" value="1"/>
</dbReference>
<dbReference type="InterPro" id="IPR050712">
    <property type="entry name" value="NAD(P)H-dep_reductase"/>
</dbReference>
<dbReference type="InterPro" id="IPR029039">
    <property type="entry name" value="Flavoprotein-like_sf"/>
</dbReference>
<gene>
    <name evidence="2" type="ORF">FHETE_7838</name>
</gene>
<dbReference type="PANTHER" id="PTHR30543">
    <property type="entry name" value="CHROMATE REDUCTASE"/>
    <property type="match status" value="1"/>
</dbReference>
<sequence>MSIIKNVALITASTRVSRLGPKITNLVNEIITGDADAAKNTKISLVDVADFNLPVFDEPIMPAMVPSKGSFTKPHSIAWSAEIAKHDGYIFVIPEYNYGLAGGTKNAIDYLYNEWIGKGVMIVSYGIFGGKTASAQLDGTLKGMKLKVAETRPALSFHGNVGPDLWLAGEGKLGDDTRKDILAEAPTILKAFGELKDLMENEAPKESANNGASE</sequence>
<dbReference type="GO" id="GO:0016491">
    <property type="term" value="F:oxidoreductase activity"/>
    <property type="evidence" value="ECO:0007669"/>
    <property type="project" value="InterPro"/>
</dbReference>
<organism evidence="2 3">
    <name type="scientific">Fusarium heterosporum</name>
    <dbReference type="NCBI Taxonomy" id="42747"/>
    <lineage>
        <taxon>Eukaryota</taxon>
        <taxon>Fungi</taxon>
        <taxon>Dikarya</taxon>
        <taxon>Ascomycota</taxon>
        <taxon>Pezizomycotina</taxon>
        <taxon>Sordariomycetes</taxon>
        <taxon>Hypocreomycetidae</taxon>
        <taxon>Hypocreales</taxon>
        <taxon>Nectriaceae</taxon>
        <taxon>Fusarium</taxon>
        <taxon>Fusarium heterosporum species complex</taxon>
    </lineage>
</organism>
<dbReference type="InterPro" id="IPR005025">
    <property type="entry name" value="FMN_Rdtase-like_dom"/>
</dbReference>
<protein>
    <submittedName>
        <fullName evidence="2">Flavoprotein</fullName>
    </submittedName>
</protein>
<name>A0A8H5WHC8_FUSHE</name>
<dbReference type="SUPFAM" id="SSF52218">
    <property type="entry name" value="Flavoproteins"/>
    <property type="match status" value="1"/>
</dbReference>
<evidence type="ECO:0000313" key="2">
    <source>
        <dbReference type="EMBL" id="KAF5662732.1"/>
    </source>
</evidence>
<dbReference type="GO" id="GO:0010181">
    <property type="term" value="F:FMN binding"/>
    <property type="evidence" value="ECO:0007669"/>
    <property type="project" value="TreeGrafter"/>
</dbReference>